<keyword evidence="4 5" id="KW-0472">Membrane</keyword>
<dbReference type="InterPro" id="IPR006634">
    <property type="entry name" value="TLC-dom"/>
</dbReference>
<comment type="subcellular location">
    <subcellularLocation>
        <location evidence="1">Membrane</location>
        <topology evidence="1">Multi-pass membrane protein</topology>
    </subcellularLocation>
</comment>
<evidence type="ECO:0000256" key="5">
    <source>
        <dbReference type="SAM" id="Phobius"/>
    </source>
</evidence>
<dbReference type="Pfam" id="PF03798">
    <property type="entry name" value="TRAM_LAG1_CLN8"/>
    <property type="match status" value="1"/>
</dbReference>
<keyword evidence="2 5" id="KW-0812">Transmembrane</keyword>
<evidence type="ECO:0000256" key="1">
    <source>
        <dbReference type="ARBA" id="ARBA00004141"/>
    </source>
</evidence>
<evidence type="ECO:0000256" key="4">
    <source>
        <dbReference type="ARBA" id="ARBA00023136"/>
    </source>
</evidence>
<feature type="transmembrane region" description="Helical" evidence="5">
    <location>
        <begin position="45"/>
        <end position="74"/>
    </location>
</feature>
<accession>A0A7S1BHU0</accession>
<evidence type="ECO:0000256" key="2">
    <source>
        <dbReference type="ARBA" id="ARBA00022692"/>
    </source>
</evidence>
<dbReference type="AlphaFoldDB" id="A0A7S1BHU0"/>
<feature type="transmembrane region" description="Helical" evidence="5">
    <location>
        <begin position="179"/>
        <end position="199"/>
    </location>
</feature>
<feature type="transmembrane region" description="Helical" evidence="5">
    <location>
        <begin position="6"/>
        <end position="24"/>
    </location>
</feature>
<dbReference type="GO" id="GO:0016020">
    <property type="term" value="C:membrane"/>
    <property type="evidence" value="ECO:0007669"/>
    <property type="project" value="UniProtKB-SubCell"/>
</dbReference>
<name>A0A7S1BHU0_9STRA</name>
<feature type="domain" description="TLC" evidence="6">
    <location>
        <begin position="64"/>
        <end position="193"/>
    </location>
</feature>
<evidence type="ECO:0000313" key="7">
    <source>
        <dbReference type="EMBL" id="CAD8885925.1"/>
    </source>
</evidence>
<feature type="transmembrane region" description="Helical" evidence="5">
    <location>
        <begin position="138"/>
        <end position="159"/>
    </location>
</feature>
<evidence type="ECO:0000256" key="3">
    <source>
        <dbReference type="ARBA" id="ARBA00022989"/>
    </source>
</evidence>
<proteinExistence type="predicted"/>
<gene>
    <name evidence="7" type="ORF">CHYS00102_LOCUS13122</name>
</gene>
<protein>
    <recommendedName>
        <fullName evidence="6">TLC domain-containing protein</fullName>
    </recommendedName>
</protein>
<keyword evidence="3 5" id="KW-1133">Transmembrane helix</keyword>
<reference evidence="7" key="1">
    <citation type="submission" date="2021-01" db="EMBL/GenBank/DDBJ databases">
        <authorList>
            <person name="Corre E."/>
            <person name="Pelletier E."/>
            <person name="Niang G."/>
            <person name="Scheremetjew M."/>
            <person name="Finn R."/>
            <person name="Kale V."/>
            <person name="Holt S."/>
            <person name="Cochrane G."/>
            <person name="Meng A."/>
            <person name="Brown T."/>
            <person name="Cohen L."/>
        </authorList>
    </citation>
    <scope>NUCLEOTIDE SEQUENCE</scope>
    <source>
        <strain evidence="7">308</strain>
    </source>
</reference>
<sequence>MDEIYNPLHLAICGGVWFTVLFWSRRNIEKGFCDPRISNAHSIGIILMSTTVVLELGIIPESLALSFTSCYFVVDMVDCILRKDFMFLFHAVISLALMLGSSLSPVHYKLHSYHKGMLTEGSTPMLNCWQKTKKKIHYIFFFALFTIFRIVWVPIFLSQTWPHVSDGSSYDRAVIYLGYVWYLLQLAWYVKMIGILINYKEEDEREKNGKTD</sequence>
<feature type="transmembrane region" description="Helical" evidence="5">
    <location>
        <begin position="86"/>
        <end position="108"/>
    </location>
</feature>
<organism evidence="7">
    <name type="scientific">Corethron hystrix</name>
    <dbReference type="NCBI Taxonomy" id="216773"/>
    <lineage>
        <taxon>Eukaryota</taxon>
        <taxon>Sar</taxon>
        <taxon>Stramenopiles</taxon>
        <taxon>Ochrophyta</taxon>
        <taxon>Bacillariophyta</taxon>
        <taxon>Coscinodiscophyceae</taxon>
        <taxon>Corethrophycidae</taxon>
        <taxon>Corethrales</taxon>
        <taxon>Corethraceae</taxon>
        <taxon>Corethron</taxon>
    </lineage>
</organism>
<evidence type="ECO:0000259" key="6">
    <source>
        <dbReference type="Pfam" id="PF03798"/>
    </source>
</evidence>
<dbReference type="EMBL" id="HBFR01018065">
    <property type="protein sequence ID" value="CAD8885925.1"/>
    <property type="molecule type" value="Transcribed_RNA"/>
</dbReference>